<organism evidence="14">
    <name type="scientific">mine drainage metagenome</name>
    <dbReference type="NCBI Taxonomy" id="410659"/>
    <lineage>
        <taxon>unclassified sequences</taxon>
        <taxon>metagenomes</taxon>
        <taxon>ecological metagenomes</taxon>
    </lineage>
</organism>
<dbReference type="GO" id="GO:0009372">
    <property type="term" value="P:quorum sensing"/>
    <property type="evidence" value="ECO:0007669"/>
    <property type="project" value="UniProtKB-KW"/>
</dbReference>
<dbReference type="EC" id="4.4.1.21" evidence="5"/>
<comment type="similarity">
    <text evidence="3">Belongs to the LuxS family.</text>
</comment>
<reference evidence="14" key="2">
    <citation type="journal article" date="2014" name="ISME J.">
        <title>Microbial stratification in low pH oxic and suboxic macroscopic growths along an acid mine drainage.</title>
        <authorList>
            <person name="Mendez-Garcia C."/>
            <person name="Mesa V."/>
            <person name="Sprenger R.R."/>
            <person name="Richter M."/>
            <person name="Diez M.S."/>
            <person name="Solano J."/>
            <person name="Bargiela R."/>
            <person name="Golyshina O.V."/>
            <person name="Manteca A."/>
            <person name="Ramos J.L."/>
            <person name="Gallego J.R."/>
            <person name="Llorente I."/>
            <person name="Martins Dos Santos V.A."/>
            <person name="Jensen O.N."/>
            <person name="Pelaez A.I."/>
            <person name="Sanchez J."/>
            <person name="Ferrer M."/>
        </authorList>
    </citation>
    <scope>NUCLEOTIDE SEQUENCE</scope>
</reference>
<evidence type="ECO:0000256" key="13">
    <source>
        <dbReference type="ARBA" id="ARBA00031777"/>
    </source>
</evidence>
<dbReference type="PANTHER" id="PTHR35799:SF1">
    <property type="entry name" value="S-RIBOSYLHOMOCYSTEINE LYASE"/>
    <property type="match status" value="1"/>
</dbReference>
<protein>
    <recommendedName>
        <fullName evidence="6">S-ribosylhomocysteine lyase</fullName>
        <ecNumber evidence="5">4.4.1.21</ecNumber>
    </recommendedName>
    <alternativeName>
        <fullName evidence="12">AI-2 synthesis protein</fullName>
    </alternativeName>
    <alternativeName>
        <fullName evidence="13">Autoinducer-2 production protein LuxS</fullName>
    </alternativeName>
</protein>
<comment type="subunit">
    <text evidence="4">Homodimer.</text>
</comment>
<dbReference type="Gene3D" id="3.30.1360.80">
    <property type="entry name" value="S-ribosylhomocysteinase (LuxS)"/>
    <property type="match status" value="1"/>
</dbReference>
<dbReference type="PANTHER" id="PTHR35799">
    <property type="entry name" value="S-RIBOSYLHOMOCYSTEINE LYASE"/>
    <property type="match status" value="1"/>
</dbReference>
<comment type="caution">
    <text evidence="14">The sequence shown here is derived from an EMBL/GenBank/DDBJ whole genome shotgun (WGS) entry which is preliminary data.</text>
</comment>
<evidence type="ECO:0000256" key="8">
    <source>
        <dbReference type="ARBA" id="ARBA00022723"/>
    </source>
</evidence>
<dbReference type="EMBL" id="AUZX01006661">
    <property type="protein sequence ID" value="EQD62991.1"/>
    <property type="molecule type" value="Genomic_DNA"/>
</dbReference>
<evidence type="ECO:0000256" key="10">
    <source>
        <dbReference type="ARBA" id="ARBA00023004"/>
    </source>
</evidence>
<dbReference type="PRINTS" id="PR01487">
    <property type="entry name" value="LUXSPROTEIN"/>
</dbReference>
<evidence type="ECO:0000256" key="9">
    <source>
        <dbReference type="ARBA" id="ARBA00022929"/>
    </source>
</evidence>
<evidence type="ECO:0000256" key="2">
    <source>
        <dbReference type="ARBA" id="ARBA00001962"/>
    </source>
</evidence>
<dbReference type="AlphaFoldDB" id="T1AQZ4"/>
<keyword evidence="8" id="KW-0479">Metal-binding</keyword>
<keyword evidence="10" id="KW-0408">Iron</keyword>
<dbReference type="InterPro" id="IPR011249">
    <property type="entry name" value="Metalloenz_LuxS/M16"/>
</dbReference>
<dbReference type="GO" id="GO:0043768">
    <property type="term" value="F:S-ribosylhomocysteine lyase activity"/>
    <property type="evidence" value="ECO:0007669"/>
    <property type="project" value="UniProtKB-EC"/>
</dbReference>
<dbReference type="InterPro" id="IPR003815">
    <property type="entry name" value="S-ribosylhomocysteinase"/>
</dbReference>
<evidence type="ECO:0000256" key="6">
    <source>
        <dbReference type="ARBA" id="ARBA00015130"/>
    </source>
</evidence>
<keyword evidence="9" id="KW-0071">Autoinducer synthesis</keyword>
<evidence type="ECO:0000256" key="12">
    <source>
        <dbReference type="ARBA" id="ARBA00030600"/>
    </source>
</evidence>
<evidence type="ECO:0000256" key="11">
    <source>
        <dbReference type="ARBA" id="ARBA00023239"/>
    </source>
</evidence>
<evidence type="ECO:0000256" key="5">
    <source>
        <dbReference type="ARBA" id="ARBA00012240"/>
    </source>
</evidence>
<reference evidence="14" key="1">
    <citation type="submission" date="2013-08" db="EMBL/GenBank/DDBJ databases">
        <authorList>
            <person name="Mendez C."/>
            <person name="Richter M."/>
            <person name="Ferrer M."/>
            <person name="Sanchez J."/>
        </authorList>
    </citation>
    <scope>NUCLEOTIDE SEQUENCE</scope>
</reference>
<keyword evidence="11 14" id="KW-0456">Lyase</keyword>
<accession>T1AQZ4</accession>
<feature type="non-terminal residue" evidence="14">
    <location>
        <position position="1"/>
    </location>
</feature>
<dbReference type="GO" id="GO:0005506">
    <property type="term" value="F:iron ion binding"/>
    <property type="evidence" value="ECO:0007669"/>
    <property type="project" value="InterPro"/>
</dbReference>
<comment type="cofactor">
    <cofactor evidence="2">
        <name>Fe cation</name>
        <dbReference type="ChEBI" id="CHEBI:24875"/>
    </cofactor>
</comment>
<evidence type="ECO:0000313" key="14">
    <source>
        <dbReference type="EMBL" id="EQD62991.1"/>
    </source>
</evidence>
<gene>
    <name evidence="14" type="ORF">B1A_09357</name>
</gene>
<proteinExistence type="inferred from homology"/>
<dbReference type="Pfam" id="PF02664">
    <property type="entry name" value="LuxS"/>
    <property type="match status" value="1"/>
</dbReference>
<evidence type="ECO:0000256" key="3">
    <source>
        <dbReference type="ARBA" id="ARBA00007311"/>
    </source>
</evidence>
<evidence type="ECO:0000256" key="1">
    <source>
        <dbReference type="ARBA" id="ARBA00000297"/>
    </source>
</evidence>
<dbReference type="SUPFAM" id="SSF63411">
    <property type="entry name" value="LuxS/MPP-like metallohydrolase"/>
    <property type="match status" value="1"/>
</dbReference>
<evidence type="ECO:0000256" key="7">
    <source>
        <dbReference type="ARBA" id="ARBA00022654"/>
    </source>
</evidence>
<keyword evidence="7" id="KW-0673">Quorum sensing</keyword>
<dbReference type="InterPro" id="IPR037005">
    <property type="entry name" value="LuxS_sf"/>
</dbReference>
<name>T1AQZ4_9ZZZZ</name>
<sequence>HSVEHFLLEGFQRNLPDNFVSVGIMGCRTGFYLVFSNEGRAASISSALEDILTRMQNARAVPYARIDQCGDYRNHNLALAQEVAREVLKSKATWLDAV</sequence>
<evidence type="ECO:0000256" key="4">
    <source>
        <dbReference type="ARBA" id="ARBA00011738"/>
    </source>
</evidence>
<comment type="catalytic activity">
    <reaction evidence="1">
        <text>S-(5-deoxy-D-ribos-5-yl)-L-homocysteine = (S)-4,5-dihydroxypentane-2,3-dione + L-homocysteine</text>
        <dbReference type="Rhea" id="RHEA:17753"/>
        <dbReference type="ChEBI" id="CHEBI:29484"/>
        <dbReference type="ChEBI" id="CHEBI:58195"/>
        <dbReference type="ChEBI" id="CHEBI:58199"/>
        <dbReference type="EC" id="4.4.1.21"/>
    </reaction>
</comment>